<dbReference type="Proteomes" id="UP000002051">
    <property type="component" value="Chromosome 4"/>
</dbReference>
<proteinExistence type="predicted"/>
<dbReference type="GO" id="GO:0031146">
    <property type="term" value="P:SCF-dependent proteasomal ubiquitin-dependent protein catabolic process"/>
    <property type="evidence" value="ECO:0000318"/>
    <property type="project" value="GO_Central"/>
</dbReference>
<organism evidence="1 4">
    <name type="scientific">Medicago truncatula</name>
    <name type="common">Barrel medic</name>
    <name type="synonym">Medicago tribuloides</name>
    <dbReference type="NCBI Taxonomy" id="3880"/>
    <lineage>
        <taxon>Eukaryota</taxon>
        <taxon>Viridiplantae</taxon>
        <taxon>Streptophyta</taxon>
        <taxon>Embryophyta</taxon>
        <taxon>Tracheophyta</taxon>
        <taxon>Spermatophyta</taxon>
        <taxon>Magnoliopsida</taxon>
        <taxon>eudicotyledons</taxon>
        <taxon>Gunneridae</taxon>
        <taxon>Pentapetalae</taxon>
        <taxon>rosids</taxon>
        <taxon>fabids</taxon>
        <taxon>Fabales</taxon>
        <taxon>Fabaceae</taxon>
        <taxon>Papilionoideae</taxon>
        <taxon>50 kb inversion clade</taxon>
        <taxon>NPAAA clade</taxon>
        <taxon>Hologalegina</taxon>
        <taxon>IRL clade</taxon>
        <taxon>Trifolieae</taxon>
        <taxon>Medicago</taxon>
    </lineage>
</organism>
<dbReference type="EMBL" id="PSQE01000004">
    <property type="protein sequence ID" value="RHN58538.1"/>
    <property type="molecule type" value="Genomic_DNA"/>
</dbReference>
<evidence type="ECO:0000313" key="4">
    <source>
        <dbReference type="Proteomes" id="UP000002051"/>
    </source>
</evidence>
<name>G7JI60_MEDTR</name>
<evidence type="ECO:0000313" key="2">
    <source>
        <dbReference type="EMBL" id="RHN58538.1"/>
    </source>
</evidence>
<dbReference type="Proteomes" id="UP000265566">
    <property type="component" value="Chromosome 4"/>
</dbReference>
<dbReference type="HOGENOM" id="CLU_068558_1_0_1"/>
<dbReference type="Gramene" id="rna20460">
    <property type="protein sequence ID" value="RHN58538.1"/>
    <property type="gene ID" value="gene20460"/>
</dbReference>
<keyword evidence="4" id="KW-1185">Reference proteome</keyword>
<reference evidence="1 4" key="1">
    <citation type="journal article" date="2011" name="Nature">
        <title>The Medicago genome provides insight into the evolution of rhizobial symbioses.</title>
        <authorList>
            <person name="Young N.D."/>
            <person name="Debelle F."/>
            <person name="Oldroyd G.E."/>
            <person name="Geurts R."/>
            <person name="Cannon S.B."/>
            <person name="Udvardi M.K."/>
            <person name="Benedito V.A."/>
            <person name="Mayer K.F."/>
            <person name="Gouzy J."/>
            <person name="Schoof H."/>
            <person name="Van de Peer Y."/>
            <person name="Proost S."/>
            <person name="Cook D.R."/>
            <person name="Meyers B.C."/>
            <person name="Spannagl M."/>
            <person name="Cheung F."/>
            <person name="De Mita S."/>
            <person name="Krishnakumar V."/>
            <person name="Gundlach H."/>
            <person name="Zhou S."/>
            <person name="Mudge J."/>
            <person name="Bharti A.K."/>
            <person name="Murray J.D."/>
            <person name="Naoumkina M.A."/>
            <person name="Rosen B."/>
            <person name="Silverstein K.A."/>
            <person name="Tang H."/>
            <person name="Rombauts S."/>
            <person name="Zhao P.X."/>
            <person name="Zhou P."/>
            <person name="Barbe V."/>
            <person name="Bardou P."/>
            <person name="Bechner M."/>
            <person name="Bellec A."/>
            <person name="Berger A."/>
            <person name="Berges H."/>
            <person name="Bidwell S."/>
            <person name="Bisseling T."/>
            <person name="Choisne N."/>
            <person name="Couloux A."/>
            <person name="Denny R."/>
            <person name="Deshpande S."/>
            <person name="Dai X."/>
            <person name="Doyle J.J."/>
            <person name="Dudez A.M."/>
            <person name="Farmer A.D."/>
            <person name="Fouteau S."/>
            <person name="Franken C."/>
            <person name="Gibelin C."/>
            <person name="Gish J."/>
            <person name="Goldstein S."/>
            <person name="Gonzalez A.J."/>
            <person name="Green P.J."/>
            <person name="Hallab A."/>
            <person name="Hartog M."/>
            <person name="Hua A."/>
            <person name="Humphray S.J."/>
            <person name="Jeong D.H."/>
            <person name="Jing Y."/>
            <person name="Jocker A."/>
            <person name="Kenton S.M."/>
            <person name="Kim D.J."/>
            <person name="Klee K."/>
            <person name="Lai H."/>
            <person name="Lang C."/>
            <person name="Lin S."/>
            <person name="Macmil S.L."/>
            <person name="Magdelenat G."/>
            <person name="Matthews L."/>
            <person name="McCorrison J."/>
            <person name="Monaghan E.L."/>
            <person name="Mun J.H."/>
            <person name="Najar F.Z."/>
            <person name="Nicholson C."/>
            <person name="Noirot C."/>
            <person name="O'Bleness M."/>
            <person name="Paule C.R."/>
            <person name="Poulain J."/>
            <person name="Prion F."/>
            <person name="Qin B."/>
            <person name="Qu C."/>
            <person name="Retzel E.F."/>
            <person name="Riddle C."/>
            <person name="Sallet E."/>
            <person name="Samain S."/>
            <person name="Samson N."/>
            <person name="Sanders I."/>
            <person name="Saurat O."/>
            <person name="Scarpelli C."/>
            <person name="Schiex T."/>
            <person name="Segurens B."/>
            <person name="Severin A.J."/>
            <person name="Sherrier D.J."/>
            <person name="Shi R."/>
            <person name="Sims S."/>
            <person name="Singer S.R."/>
            <person name="Sinharoy S."/>
            <person name="Sterck L."/>
            <person name="Viollet A."/>
            <person name="Wang B.B."/>
            <person name="Wang K."/>
            <person name="Wang M."/>
            <person name="Wang X."/>
            <person name="Warfsmann J."/>
            <person name="Weissenbach J."/>
            <person name="White D.D."/>
            <person name="White J.D."/>
            <person name="Wiley G.B."/>
            <person name="Wincker P."/>
            <person name="Xing Y."/>
            <person name="Yang L."/>
            <person name="Yao Z."/>
            <person name="Ying F."/>
            <person name="Zhai J."/>
            <person name="Zhou L."/>
            <person name="Zuber A."/>
            <person name="Denarie J."/>
            <person name="Dixon R.A."/>
            <person name="May G.D."/>
            <person name="Schwartz D.C."/>
            <person name="Rogers J."/>
            <person name="Quetier F."/>
            <person name="Town C.D."/>
            <person name="Roe B.A."/>
        </authorList>
    </citation>
    <scope>NUCLEOTIDE SEQUENCE [LARGE SCALE GENOMIC DNA]</scope>
    <source>
        <strain evidence="1">A17</strain>
        <strain evidence="3 4">cv. Jemalong A17</strain>
    </source>
</reference>
<dbReference type="PaxDb" id="3880-AES86626"/>
<dbReference type="InterPro" id="IPR032675">
    <property type="entry name" value="LRR_dom_sf"/>
</dbReference>
<protein>
    <submittedName>
        <fullName evidence="1">F-box protein</fullName>
    </submittedName>
    <submittedName>
        <fullName evidence="2">Putative F-box domain, leucine-rich repeat domain, L domain-containing protein</fullName>
    </submittedName>
</protein>
<dbReference type="EMBL" id="CM001220">
    <property type="protein sequence ID" value="AES86626.1"/>
    <property type="molecule type" value="Genomic_DNA"/>
</dbReference>
<accession>G7JI60</accession>
<dbReference type="SUPFAM" id="SSF52047">
    <property type="entry name" value="RNI-like"/>
    <property type="match status" value="1"/>
</dbReference>
<dbReference type="EnsemblPlants" id="AES86626">
    <property type="protein sequence ID" value="AES86626"/>
    <property type="gene ID" value="MTR_4g010750"/>
</dbReference>
<dbReference type="eggNOG" id="KOG1947">
    <property type="taxonomic scope" value="Eukaryota"/>
</dbReference>
<reference evidence="2" key="4">
    <citation type="journal article" date="2018" name="Nat. Plants">
        <title>Whole-genome landscape of Medicago truncatula symbiotic genes.</title>
        <authorList>
            <person name="Pecrix Y."/>
            <person name="Gamas P."/>
            <person name="Carrere S."/>
        </authorList>
    </citation>
    <scope>NUCLEOTIDE SEQUENCE</scope>
    <source>
        <tissue evidence="2">Leaves</tissue>
    </source>
</reference>
<sequence>MQAGEASSKMAKAASTRSCLPEKLWEHILKFLNDEDNNIFNSFHRNGTLRVTHHHRSFRSLSLVSKQFLSITNRLRFSVTISDATIPFLNRLFERFPNITSINITLSSRYRNLEVDLSELLGQISTFPLDLKSLALYEPIRVPANELRALSGTMKNLTSLTCYRMRFINKNDLFFIADCFPLLDELILTDNGNPQNYVLDNDDQLLVLPKLRKIALSLNFIGNHSVKDLCKNCDLLQEAKVIRGTAARYATASSLMGPQYQLASRCRSRAP</sequence>
<reference evidence="3" key="3">
    <citation type="submission" date="2015-04" db="UniProtKB">
        <authorList>
            <consortium name="EnsemblPlants"/>
        </authorList>
    </citation>
    <scope>IDENTIFICATION</scope>
    <source>
        <strain evidence="3">cv. Jemalong A17</strain>
    </source>
</reference>
<dbReference type="Gene3D" id="3.80.10.10">
    <property type="entry name" value="Ribonuclease Inhibitor"/>
    <property type="match status" value="1"/>
</dbReference>
<reference evidence="1 4" key="2">
    <citation type="journal article" date="2014" name="BMC Genomics">
        <title>An improved genome release (version Mt4.0) for the model legume Medicago truncatula.</title>
        <authorList>
            <person name="Tang H."/>
            <person name="Krishnakumar V."/>
            <person name="Bidwell S."/>
            <person name="Rosen B."/>
            <person name="Chan A."/>
            <person name="Zhou S."/>
            <person name="Gentzbittel L."/>
            <person name="Childs K.L."/>
            <person name="Yandell M."/>
            <person name="Gundlach H."/>
            <person name="Mayer K.F."/>
            <person name="Schwartz D.C."/>
            <person name="Town C.D."/>
        </authorList>
    </citation>
    <scope>GENOME REANNOTATION</scope>
    <source>
        <strain evidence="3 4">cv. Jemalong A17</strain>
    </source>
</reference>
<dbReference type="AlphaFoldDB" id="G7JI60"/>
<gene>
    <name evidence="1" type="ordered locus">MTR_4g010750</name>
    <name evidence="2" type="ORF">MtrunA17_Chr4g0003491</name>
</gene>
<evidence type="ECO:0000313" key="3">
    <source>
        <dbReference type="EnsemblPlants" id="AES86626"/>
    </source>
</evidence>
<dbReference type="GO" id="GO:0019005">
    <property type="term" value="C:SCF ubiquitin ligase complex"/>
    <property type="evidence" value="ECO:0000318"/>
    <property type="project" value="GO_Central"/>
</dbReference>
<evidence type="ECO:0000313" key="1">
    <source>
        <dbReference type="EMBL" id="AES86626.1"/>
    </source>
</evidence>